<dbReference type="InterPro" id="IPR032342">
    <property type="entry name" value="DUF4861"/>
</dbReference>
<evidence type="ECO:0000313" key="3">
    <source>
        <dbReference type="Proteomes" id="UP000199249"/>
    </source>
</evidence>
<dbReference type="Pfam" id="PF16153">
    <property type="entry name" value="DUF4861"/>
    <property type="match status" value="1"/>
</dbReference>
<evidence type="ECO:0000313" key="2">
    <source>
        <dbReference type="EMBL" id="SDX53913.1"/>
    </source>
</evidence>
<name>A0A1H3CIE0_9BACT</name>
<reference evidence="3" key="1">
    <citation type="submission" date="2016-10" db="EMBL/GenBank/DDBJ databases">
        <authorList>
            <person name="Varghese N."/>
            <person name="Submissions S."/>
        </authorList>
    </citation>
    <scope>NUCLEOTIDE SEQUENCE [LARGE SCALE GENOMIC DNA]</scope>
    <source>
        <strain evidence="3">CGMCC 1.8975</strain>
    </source>
</reference>
<dbReference type="Proteomes" id="UP000199249">
    <property type="component" value="Unassembled WGS sequence"/>
</dbReference>
<keyword evidence="3" id="KW-1185">Reference proteome</keyword>
<evidence type="ECO:0000256" key="1">
    <source>
        <dbReference type="SAM" id="SignalP"/>
    </source>
</evidence>
<dbReference type="STRING" id="651662.SAMN04488069_1024"/>
<keyword evidence="1" id="KW-0732">Signal</keyword>
<feature type="signal peptide" evidence="1">
    <location>
        <begin position="1"/>
        <end position="21"/>
    </location>
</feature>
<feature type="chain" id="PRO_5011610065" description="DUF4861 domain-containing protein" evidence="1">
    <location>
        <begin position="22"/>
        <end position="416"/>
    </location>
</feature>
<dbReference type="EMBL" id="FNOV01000002">
    <property type="protein sequence ID" value="SDX53913.1"/>
    <property type="molecule type" value="Genomic_DNA"/>
</dbReference>
<gene>
    <name evidence="2" type="ORF">SAMN04488069_1024</name>
</gene>
<dbReference type="AlphaFoldDB" id="A0A1H3CIE0"/>
<organism evidence="2 3">
    <name type="scientific">Hymenobacter psychrophilus</name>
    <dbReference type="NCBI Taxonomy" id="651662"/>
    <lineage>
        <taxon>Bacteria</taxon>
        <taxon>Pseudomonadati</taxon>
        <taxon>Bacteroidota</taxon>
        <taxon>Cytophagia</taxon>
        <taxon>Cytophagales</taxon>
        <taxon>Hymenobacteraceae</taxon>
        <taxon>Hymenobacter</taxon>
    </lineage>
</organism>
<accession>A0A1H3CIE0</accession>
<evidence type="ECO:0008006" key="4">
    <source>
        <dbReference type="Google" id="ProtNLM"/>
    </source>
</evidence>
<protein>
    <recommendedName>
        <fullName evidence="4">DUF4861 domain-containing protein</fullName>
    </recommendedName>
</protein>
<sequence length="416" mass="45847">MRAPSSLTLTFLPLLGAAALASCTGAKSTAAAKTADSLTVTVRNRLAQARPAETVSIPAAGRLQALLAQYGAENLLVRDEQTGQFVVSQPLDTDGNGTPDELLFQVASEAGGTRSFTVMGQPDGAARQPKSELTTFSRFVPERTDDYAWENDLVSFRTYGPEAERMVVAKEKGGTLTSGMDCWLKRVSYPVIDKWYGGYRTNSNYYHVDRGEGHDPYHVGVSRGFAGTGVWENDSLYVSRNFISYKRLATGPIRTLFELSYAPWSANGRTVREKKIISLDLGSNLTRFEEQLSADKPLPNLTIGTTLHAEPKGVRGEVKAEPKQGWFRYWEPMDDAQLGTGIVLAPAAIQGWQDHRTRAKEQSHLLVMTTPANGRLVYYAGFGWTKSGQFATPAAWDDYLRDFAQRLAYPLEVEVK</sequence>
<dbReference type="OrthoDB" id="9800230at2"/>
<dbReference type="RefSeq" id="WP_092737594.1">
    <property type="nucleotide sequence ID" value="NZ_FNOV01000002.1"/>
</dbReference>
<dbReference type="PROSITE" id="PS51257">
    <property type="entry name" value="PROKAR_LIPOPROTEIN"/>
    <property type="match status" value="1"/>
</dbReference>
<proteinExistence type="predicted"/>